<proteinExistence type="inferred from homology"/>
<dbReference type="GO" id="GO:0005886">
    <property type="term" value="C:plasma membrane"/>
    <property type="evidence" value="ECO:0007669"/>
    <property type="project" value="UniProtKB-SubCell"/>
</dbReference>
<keyword evidence="12" id="KW-1185">Reference proteome</keyword>
<dbReference type="RefSeq" id="WP_145308138.1">
    <property type="nucleotide sequence ID" value="NZ_CP037452.1"/>
</dbReference>
<keyword evidence="6 10" id="KW-1133">Transmembrane helix</keyword>
<dbReference type="EC" id="2.3.1.-" evidence="11"/>
<evidence type="ECO:0000256" key="2">
    <source>
        <dbReference type="ARBA" id="ARBA00010323"/>
    </source>
</evidence>
<evidence type="ECO:0000256" key="7">
    <source>
        <dbReference type="ARBA" id="ARBA00023136"/>
    </source>
</evidence>
<dbReference type="AlphaFoldDB" id="A0A518IAB7"/>
<dbReference type="InterPro" id="IPR051085">
    <property type="entry name" value="MB_O-acyltransferase"/>
</dbReference>
<feature type="transmembrane region" description="Helical" evidence="10">
    <location>
        <begin position="438"/>
        <end position="456"/>
    </location>
</feature>
<evidence type="ECO:0000256" key="6">
    <source>
        <dbReference type="ARBA" id="ARBA00022989"/>
    </source>
</evidence>
<feature type="transmembrane region" description="Helical" evidence="10">
    <location>
        <begin position="316"/>
        <end position="339"/>
    </location>
</feature>
<dbReference type="OrthoDB" id="9805788at2"/>
<keyword evidence="4 9" id="KW-0808">Transferase</keyword>
<comment type="similarity">
    <text evidence="2 9">Belongs to the membrane-bound acyltransferase family.</text>
</comment>
<evidence type="ECO:0000256" key="10">
    <source>
        <dbReference type="SAM" id="Phobius"/>
    </source>
</evidence>
<dbReference type="GO" id="GO:0016746">
    <property type="term" value="F:acyltransferase activity"/>
    <property type="evidence" value="ECO:0007669"/>
    <property type="project" value="UniProtKB-KW"/>
</dbReference>
<protein>
    <submittedName>
        <fullName evidence="11">Peptidoglycan O-acetyltransferase</fullName>
        <ecNumber evidence="11">2.3.1.-</ecNumber>
    </submittedName>
</protein>
<evidence type="ECO:0000313" key="12">
    <source>
        <dbReference type="Proteomes" id="UP000318313"/>
    </source>
</evidence>
<gene>
    <name evidence="11" type="primary">patA_1</name>
    <name evidence="11" type="ORF">Enr17x_19980</name>
</gene>
<dbReference type="InterPro" id="IPR028362">
    <property type="entry name" value="AlgI"/>
</dbReference>
<evidence type="ECO:0000313" key="11">
    <source>
        <dbReference type="EMBL" id="QDV49972.1"/>
    </source>
</evidence>
<dbReference type="Proteomes" id="UP000318313">
    <property type="component" value="Chromosome"/>
</dbReference>
<comment type="subcellular location">
    <subcellularLocation>
        <location evidence="1">Cell membrane</location>
        <topology evidence="1">Multi-pass membrane protein</topology>
    </subcellularLocation>
</comment>
<evidence type="ECO:0000256" key="4">
    <source>
        <dbReference type="ARBA" id="ARBA00022679"/>
    </source>
</evidence>
<dbReference type="PIRSF" id="PIRSF500217">
    <property type="entry name" value="AlgI"/>
    <property type="match status" value="1"/>
</dbReference>
<dbReference type="PANTHER" id="PTHR13285">
    <property type="entry name" value="ACYLTRANSFERASE"/>
    <property type="match status" value="1"/>
</dbReference>
<reference evidence="11 12" key="1">
    <citation type="submission" date="2019-03" db="EMBL/GenBank/DDBJ databases">
        <title>Deep-cultivation of Planctomycetes and their phenomic and genomic characterization uncovers novel biology.</title>
        <authorList>
            <person name="Wiegand S."/>
            <person name="Jogler M."/>
            <person name="Boedeker C."/>
            <person name="Pinto D."/>
            <person name="Vollmers J."/>
            <person name="Rivas-Marin E."/>
            <person name="Kohn T."/>
            <person name="Peeters S.H."/>
            <person name="Heuer A."/>
            <person name="Rast P."/>
            <person name="Oberbeckmann S."/>
            <person name="Bunk B."/>
            <person name="Jeske O."/>
            <person name="Meyerdierks A."/>
            <person name="Storesund J.E."/>
            <person name="Kallscheuer N."/>
            <person name="Luecker S."/>
            <person name="Lage O.M."/>
            <person name="Pohl T."/>
            <person name="Merkel B.J."/>
            <person name="Hornburger P."/>
            <person name="Mueller R.-W."/>
            <person name="Bruemmer F."/>
            <person name="Labrenz M."/>
            <person name="Spormann A.M."/>
            <person name="Op den Camp H."/>
            <person name="Overmann J."/>
            <person name="Amann R."/>
            <person name="Jetten M.S.M."/>
            <person name="Mascher T."/>
            <person name="Medema M.H."/>
            <person name="Devos D.P."/>
            <person name="Kaster A.-K."/>
            <person name="Ovreas L."/>
            <person name="Rohde M."/>
            <person name="Galperin M.Y."/>
            <person name="Jogler C."/>
        </authorList>
    </citation>
    <scope>NUCLEOTIDE SEQUENCE [LARGE SCALE GENOMIC DNA]</scope>
    <source>
        <strain evidence="11 12">Enr17</strain>
    </source>
</reference>
<feature type="transmembrane region" description="Helical" evidence="10">
    <location>
        <begin position="196"/>
        <end position="218"/>
    </location>
</feature>
<feature type="transmembrane region" description="Helical" evidence="10">
    <location>
        <begin position="409"/>
        <end position="426"/>
    </location>
</feature>
<evidence type="ECO:0000256" key="1">
    <source>
        <dbReference type="ARBA" id="ARBA00004651"/>
    </source>
</evidence>
<feature type="transmembrane region" description="Helical" evidence="10">
    <location>
        <begin position="248"/>
        <end position="266"/>
    </location>
</feature>
<feature type="transmembrane region" description="Helical" evidence="10">
    <location>
        <begin position="77"/>
        <end position="94"/>
    </location>
</feature>
<dbReference type="PANTHER" id="PTHR13285:SF23">
    <property type="entry name" value="TEICHOIC ACID D-ALANYLTRANSFERASE"/>
    <property type="match status" value="1"/>
</dbReference>
<name>A0A518IAB7_9PLAN</name>
<dbReference type="EMBL" id="CP037452">
    <property type="protein sequence ID" value="QDV49972.1"/>
    <property type="molecule type" value="Genomic_DNA"/>
</dbReference>
<dbReference type="GO" id="GO:0042121">
    <property type="term" value="P:alginic acid biosynthetic process"/>
    <property type="evidence" value="ECO:0007669"/>
    <property type="project" value="InterPro"/>
</dbReference>
<feature type="transmembrane region" description="Helical" evidence="10">
    <location>
        <begin position="385"/>
        <end position="403"/>
    </location>
</feature>
<evidence type="ECO:0000256" key="3">
    <source>
        <dbReference type="ARBA" id="ARBA00022475"/>
    </source>
</evidence>
<dbReference type="PIRSF" id="PIRSF016636">
    <property type="entry name" value="AlgI_DltB"/>
    <property type="match status" value="1"/>
</dbReference>
<dbReference type="InterPro" id="IPR004299">
    <property type="entry name" value="MBOAT_fam"/>
</dbReference>
<keyword evidence="3 9" id="KW-1003">Cell membrane</keyword>
<keyword evidence="8 9" id="KW-0012">Acyltransferase</keyword>
<sequence length="466" mass="53771">MLFNSYIFVLAFLPIVLLVWWSPFLSTRMRLISLVAASYTFYGWWDYRFVLLLFVSTIIDFKCGQQIHKNLIPKRRLFWLILSLISNLGILGFFKYSGFFARSMNALTDWIAGGGAIPVPEIILPAGISFYTFQTMSFSIDVYRKQARPTESFWHFAAYVSMFPQLIAGPIVRYTEIESQLRSIPEKIDHSQFSRGIYFFVVGMVQKVLFADLIAAAFEPLLENYQSLALVGSWFCMLGYSCQLYFDFAGYSNMAVGLGLMLGFSFPQNFDSPYQATNISDFWRRWHITLSNWLRDYLFIPLGGSREGHFRTLRNLVIVMFLGGLWHGANWTFVVWGLYHGSLLAIYFALRSWKQIHVPALLGQMFTFLLVLIGWVIFRSTDLSMCGNLLASMAGMHGIYGPAEHWTVIQESLPLLIALLLVVFFVPNAWKWNFRPQWQMALVLSSLLVLCVLRFSTESPFLYFQF</sequence>
<evidence type="ECO:0000256" key="8">
    <source>
        <dbReference type="ARBA" id="ARBA00023315"/>
    </source>
</evidence>
<keyword evidence="7 9" id="KW-0472">Membrane</keyword>
<dbReference type="KEGG" id="gfm:Enr17x_19980"/>
<accession>A0A518IAB7</accession>
<organism evidence="11 12">
    <name type="scientific">Gimesia fumaroli</name>
    <dbReference type="NCBI Taxonomy" id="2527976"/>
    <lineage>
        <taxon>Bacteria</taxon>
        <taxon>Pseudomonadati</taxon>
        <taxon>Planctomycetota</taxon>
        <taxon>Planctomycetia</taxon>
        <taxon>Planctomycetales</taxon>
        <taxon>Planctomycetaceae</taxon>
        <taxon>Gimesia</taxon>
    </lineage>
</organism>
<evidence type="ECO:0000256" key="5">
    <source>
        <dbReference type="ARBA" id="ARBA00022692"/>
    </source>
</evidence>
<keyword evidence="5 10" id="KW-0812">Transmembrane</keyword>
<dbReference type="Pfam" id="PF03062">
    <property type="entry name" value="MBOAT"/>
    <property type="match status" value="1"/>
</dbReference>
<dbReference type="InterPro" id="IPR024194">
    <property type="entry name" value="Ac/AlaTfrase_AlgI/DltB"/>
</dbReference>
<evidence type="ECO:0000256" key="9">
    <source>
        <dbReference type="PIRNR" id="PIRNR016636"/>
    </source>
</evidence>
<feature type="transmembrane region" description="Helical" evidence="10">
    <location>
        <begin position="359"/>
        <end position="378"/>
    </location>
</feature>